<accession>A0A670ZWM9</accession>
<dbReference type="InterPro" id="IPR041491">
    <property type="entry name" value="TRPM_SLOG"/>
</dbReference>
<dbReference type="Proteomes" id="UP000472273">
    <property type="component" value="Unplaced"/>
</dbReference>
<reference evidence="10" key="2">
    <citation type="submission" date="2025-09" db="UniProtKB">
        <authorList>
            <consortium name="Ensembl"/>
        </authorList>
    </citation>
    <scope>IDENTIFICATION</scope>
</reference>
<keyword evidence="4" id="KW-1133">Transmembrane helix</keyword>
<keyword evidence="7" id="KW-0407">Ion channel</keyword>
<feature type="domain" description="TRPM-like" evidence="9">
    <location>
        <begin position="364"/>
        <end position="478"/>
    </location>
</feature>
<dbReference type="GeneTree" id="ENSGT00940000156404"/>
<reference evidence="10" key="1">
    <citation type="submission" date="2025-08" db="UniProtKB">
        <authorList>
            <consortium name="Ensembl"/>
        </authorList>
    </citation>
    <scope>IDENTIFICATION</scope>
</reference>
<dbReference type="InterPro" id="IPR050927">
    <property type="entry name" value="TRPM"/>
</dbReference>
<keyword evidence="5" id="KW-0406">Ion transport</keyword>
<evidence type="ECO:0000313" key="11">
    <source>
        <dbReference type="Proteomes" id="UP000472273"/>
    </source>
</evidence>
<protein>
    <submittedName>
        <fullName evidence="10">Transient receptor potential cation channel subfamily M member 2</fullName>
    </submittedName>
</protein>
<evidence type="ECO:0000259" key="8">
    <source>
        <dbReference type="Pfam" id="PF18139"/>
    </source>
</evidence>
<evidence type="ECO:0000256" key="4">
    <source>
        <dbReference type="ARBA" id="ARBA00022989"/>
    </source>
</evidence>
<keyword evidence="11" id="KW-1185">Reference proteome</keyword>
<name>A0A670ZWM9_PSETE</name>
<evidence type="ECO:0000259" key="9">
    <source>
        <dbReference type="Pfam" id="PF25508"/>
    </source>
</evidence>
<evidence type="ECO:0000256" key="2">
    <source>
        <dbReference type="ARBA" id="ARBA00022448"/>
    </source>
</evidence>
<dbReference type="Pfam" id="PF25508">
    <property type="entry name" value="TRPM2"/>
    <property type="match status" value="1"/>
</dbReference>
<evidence type="ECO:0000256" key="1">
    <source>
        <dbReference type="ARBA" id="ARBA00004141"/>
    </source>
</evidence>
<dbReference type="PANTHER" id="PTHR13800:SF2">
    <property type="entry name" value="TRANSIENT RECEPTOR POTENTIAL CATION CHANNEL SUBFAMILY M MEMBER 2"/>
    <property type="match status" value="1"/>
</dbReference>
<dbReference type="Gene3D" id="3.40.50.450">
    <property type="match status" value="1"/>
</dbReference>
<evidence type="ECO:0000256" key="6">
    <source>
        <dbReference type="ARBA" id="ARBA00023136"/>
    </source>
</evidence>
<organism evidence="10 11">
    <name type="scientific">Pseudonaja textilis</name>
    <name type="common">Eastern brown snake</name>
    <dbReference type="NCBI Taxonomy" id="8673"/>
    <lineage>
        <taxon>Eukaryota</taxon>
        <taxon>Metazoa</taxon>
        <taxon>Chordata</taxon>
        <taxon>Craniata</taxon>
        <taxon>Vertebrata</taxon>
        <taxon>Euteleostomi</taxon>
        <taxon>Lepidosauria</taxon>
        <taxon>Squamata</taxon>
        <taxon>Bifurcata</taxon>
        <taxon>Unidentata</taxon>
        <taxon>Episquamata</taxon>
        <taxon>Toxicofera</taxon>
        <taxon>Serpentes</taxon>
        <taxon>Colubroidea</taxon>
        <taxon>Elapidae</taxon>
        <taxon>Hydrophiinae</taxon>
        <taxon>Pseudonaja</taxon>
    </lineage>
</organism>
<sequence>IFFFLPSLWKVACECGYLREEHLEEAIKPVMFQGKEWDPRRHVQEMPTDAFGDISFTGLGQKVGKYVRVSSSTSPKTLYQLITQYWGLDIPNLLISVTGGAKNFSMKMRLKNIFHLCSTGAWIITGGSHTGVMKHVGEALQDFIMSSTYKGDIVAIGIASWGTVHNRNSLICRTGSFPAEYILDEETQGSLSCLDSNHSHFILVDDGTHGKYGVEIPLRSKLEKYISEQTKVKGGVAIKIPIVCVVLEGGPGTLDTIYNAINNGTPCVIVEGSGRIADVIAQVSNLPSHKINICLIQKKLSIFFKDSYELFTENKIVEWTKKVSLTIIQILEGKDGQQDIDVAILQAMIYNLVAWNRVDIARSEIFTEDHEWKPFDLHPMMAAALIANKPEFVKLFLEQGIQLKEFVTWDTLLYLYENMAPSSVFHGKLQKVLLEEKERAAISKMPRIQLHHVSQVLRELLGDFTQHLYPKLKNTEKHHLPIPVPQNKVLCILMLAIP</sequence>
<feature type="domain" description="TRPM SLOG" evidence="8">
    <location>
        <begin position="65"/>
        <end position="290"/>
    </location>
</feature>
<dbReference type="GO" id="GO:0005886">
    <property type="term" value="C:plasma membrane"/>
    <property type="evidence" value="ECO:0007669"/>
    <property type="project" value="TreeGrafter"/>
</dbReference>
<dbReference type="Ensembl" id="ENSPTXT00000028146.1">
    <property type="protein sequence ID" value="ENSPTXP00000027311.1"/>
    <property type="gene ID" value="ENSPTXG00000018825.1"/>
</dbReference>
<dbReference type="Pfam" id="PF18139">
    <property type="entry name" value="LSDAT_euk"/>
    <property type="match status" value="1"/>
</dbReference>
<dbReference type="GO" id="GO:0051209">
    <property type="term" value="P:release of sequestered calcium ion into cytosol"/>
    <property type="evidence" value="ECO:0007669"/>
    <property type="project" value="TreeGrafter"/>
</dbReference>
<evidence type="ECO:0000256" key="3">
    <source>
        <dbReference type="ARBA" id="ARBA00022692"/>
    </source>
</evidence>
<comment type="subcellular location">
    <subcellularLocation>
        <location evidence="1">Membrane</location>
        <topology evidence="1">Multi-pass membrane protein</topology>
    </subcellularLocation>
</comment>
<keyword evidence="2" id="KW-0813">Transport</keyword>
<proteinExistence type="predicted"/>
<dbReference type="PANTHER" id="PTHR13800">
    <property type="entry name" value="TRANSIENT RECEPTOR POTENTIAL CATION CHANNEL, SUBFAMILY M, MEMBER 6"/>
    <property type="match status" value="1"/>
</dbReference>
<keyword evidence="6" id="KW-0472">Membrane</keyword>
<dbReference type="GO" id="GO:0099604">
    <property type="term" value="F:ligand-gated calcium channel activity"/>
    <property type="evidence" value="ECO:0007669"/>
    <property type="project" value="TreeGrafter"/>
</dbReference>
<evidence type="ECO:0000256" key="7">
    <source>
        <dbReference type="ARBA" id="ARBA00023303"/>
    </source>
</evidence>
<dbReference type="InterPro" id="IPR057366">
    <property type="entry name" value="TRPM-like"/>
</dbReference>
<gene>
    <name evidence="10" type="primary">TRPM2</name>
</gene>
<evidence type="ECO:0000256" key="5">
    <source>
        <dbReference type="ARBA" id="ARBA00023065"/>
    </source>
</evidence>
<keyword evidence="3" id="KW-0812">Transmembrane</keyword>
<dbReference type="AlphaFoldDB" id="A0A670ZWM9"/>
<evidence type="ECO:0000313" key="10">
    <source>
        <dbReference type="Ensembl" id="ENSPTXP00000027311.1"/>
    </source>
</evidence>